<evidence type="ECO:0000313" key="8">
    <source>
        <dbReference type="EMBL" id="PKV82227.1"/>
    </source>
</evidence>
<dbReference type="InterPro" id="IPR009075">
    <property type="entry name" value="AcylCo_DH/oxidase_C"/>
</dbReference>
<dbReference type="SUPFAM" id="SSF47203">
    <property type="entry name" value="Acyl-CoA dehydrogenase C-terminal domain-like"/>
    <property type="match status" value="1"/>
</dbReference>
<evidence type="ECO:0000256" key="2">
    <source>
        <dbReference type="ARBA" id="ARBA00009347"/>
    </source>
</evidence>
<reference evidence="8 9" key="1">
    <citation type="submission" date="2017-12" db="EMBL/GenBank/DDBJ databases">
        <title>Sequencing the genomes of 1000 Actinobacteria strains.</title>
        <authorList>
            <person name="Klenk H.-P."/>
        </authorList>
    </citation>
    <scope>NUCLEOTIDE SEQUENCE [LARGE SCALE GENOMIC DNA]</scope>
    <source>
        <strain evidence="8 9">DSM 44489</strain>
    </source>
</reference>
<dbReference type="InterPro" id="IPR009100">
    <property type="entry name" value="AcylCoA_DH/oxidase_NM_dom_sf"/>
</dbReference>
<protein>
    <submittedName>
        <fullName evidence="8">Alkylation response protein AidB-like acyl-CoA dehydrogenase</fullName>
    </submittedName>
</protein>
<keyword evidence="3" id="KW-0285">Flavoprotein</keyword>
<dbReference type="InterPro" id="IPR037069">
    <property type="entry name" value="AcylCoA_DH/ox_N_sf"/>
</dbReference>
<dbReference type="EMBL" id="PJMW01000002">
    <property type="protein sequence ID" value="PKV82227.1"/>
    <property type="molecule type" value="Genomic_DNA"/>
</dbReference>
<evidence type="ECO:0000256" key="4">
    <source>
        <dbReference type="ARBA" id="ARBA00022827"/>
    </source>
</evidence>
<dbReference type="Proteomes" id="UP000233766">
    <property type="component" value="Unassembled WGS sequence"/>
</dbReference>
<dbReference type="PANTHER" id="PTHR43884:SF20">
    <property type="entry name" value="ACYL-COA DEHYDROGENASE FADE28"/>
    <property type="match status" value="1"/>
</dbReference>
<feature type="domain" description="Acyl-CoA dehydrogenase/oxidase N-terminal" evidence="7">
    <location>
        <begin position="7"/>
        <end position="96"/>
    </location>
</feature>
<organism evidence="8 9">
    <name type="scientific">Nocardia fluminea</name>
    <dbReference type="NCBI Taxonomy" id="134984"/>
    <lineage>
        <taxon>Bacteria</taxon>
        <taxon>Bacillati</taxon>
        <taxon>Actinomycetota</taxon>
        <taxon>Actinomycetes</taxon>
        <taxon>Mycobacteriales</taxon>
        <taxon>Nocardiaceae</taxon>
        <taxon>Nocardia</taxon>
    </lineage>
</organism>
<dbReference type="Gene3D" id="2.40.110.10">
    <property type="entry name" value="Butyryl-CoA Dehydrogenase, subunit A, domain 2"/>
    <property type="match status" value="1"/>
</dbReference>
<keyword evidence="5" id="KW-0560">Oxidoreductase</keyword>
<evidence type="ECO:0000256" key="5">
    <source>
        <dbReference type="ARBA" id="ARBA00023002"/>
    </source>
</evidence>
<dbReference type="InterPro" id="IPR036250">
    <property type="entry name" value="AcylCo_DH-like_C"/>
</dbReference>
<evidence type="ECO:0000259" key="6">
    <source>
        <dbReference type="Pfam" id="PF00441"/>
    </source>
</evidence>
<dbReference type="Gene3D" id="1.20.140.10">
    <property type="entry name" value="Butyryl-CoA Dehydrogenase, subunit A, domain 3"/>
    <property type="match status" value="1"/>
</dbReference>
<dbReference type="InterPro" id="IPR013786">
    <property type="entry name" value="AcylCoA_DH/ox_N"/>
</dbReference>
<evidence type="ECO:0000259" key="7">
    <source>
        <dbReference type="Pfam" id="PF02771"/>
    </source>
</evidence>
<keyword evidence="4" id="KW-0274">FAD</keyword>
<comment type="similarity">
    <text evidence="2">Belongs to the acyl-CoA dehydrogenase family.</text>
</comment>
<evidence type="ECO:0000256" key="3">
    <source>
        <dbReference type="ARBA" id="ARBA00022630"/>
    </source>
</evidence>
<dbReference type="GO" id="GO:0050660">
    <property type="term" value="F:flavin adenine dinucleotide binding"/>
    <property type="evidence" value="ECO:0007669"/>
    <property type="project" value="InterPro"/>
</dbReference>
<comment type="cofactor">
    <cofactor evidence="1">
        <name>FAD</name>
        <dbReference type="ChEBI" id="CHEBI:57692"/>
    </cofactor>
</comment>
<dbReference type="AlphaFoldDB" id="A0A2N3VKT1"/>
<dbReference type="SUPFAM" id="SSF56645">
    <property type="entry name" value="Acyl-CoA dehydrogenase NM domain-like"/>
    <property type="match status" value="1"/>
</dbReference>
<dbReference type="Pfam" id="PF02771">
    <property type="entry name" value="Acyl-CoA_dh_N"/>
    <property type="match status" value="1"/>
</dbReference>
<dbReference type="OrthoDB" id="8677713at2"/>
<name>A0A2N3VKT1_9NOCA</name>
<keyword evidence="9" id="KW-1185">Reference proteome</keyword>
<accession>A0A2N3VKT1</accession>
<dbReference type="PANTHER" id="PTHR43884">
    <property type="entry name" value="ACYL-COA DEHYDROGENASE"/>
    <property type="match status" value="1"/>
</dbReference>
<dbReference type="InterPro" id="IPR046373">
    <property type="entry name" value="Acyl-CoA_Oxase/DH_mid-dom_sf"/>
</dbReference>
<dbReference type="Gene3D" id="1.10.540.10">
    <property type="entry name" value="Acyl-CoA dehydrogenase/oxidase, N-terminal domain"/>
    <property type="match status" value="1"/>
</dbReference>
<proteinExistence type="inferred from homology"/>
<dbReference type="CDD" id="cd00567">
    <property type="entry name" value="ACAD"/>
    <property type="match status" value="1"/>
</dbReference>
<sequence length="377" mass="40581">MDFELSADQRLFRSTTREFLARSVPLDVVRGLAASGVGFDRQWWRRGAELGWTAPLVPERLGGGSVSDVPMADLALVAREFGRACAPGPLVTTSAVLTSLVREENRFGDLLAAVRSGETIAAWSHYEPGHGLGTAAVDTVAVPEGTGFRISGVKDRVECGDQAQVLLVSARGPHGPVQVLIAADAPGVTVTPTWTLDLVRRTAKVSFVDVVVGEDAVVQRYPGETTAALEAQIQVAAALTAAESTGAAEYAFELTVRWMFDRYTFGRQLASYQALKHRAAEHKTSLEACRATAWAAANAFQGDPIRTAEAVSVAKSYVGAVVPGLLQDCVQIHGGIGVTWEHDLHLYLRRVTLGRALYGTPEEHRRRLTDLLDRKVA</sequence>
<evidence type="ECO:0000256" key="1">
    <source>
        <dbReference type="ARBA" id="ARBA00001974"/>
    </source>
</evidence>
<dbReference type="GO" id="GO:0003995">
    <property type="term" value="F:acyl-CoA dehydrogenase activity"/>
    <property type="evidence" value="ECO:0007669"/>
    <property type="project" value="TreeGrafter"/>
</dbReference>
<dbReference type="RefSeq" id="WP_101467821.1">
    <property type="nucleotide sequence ID" value="NZ_PJMW01000002.1"/>
</dbReference>
<dbReference type="Pfam" id="PF00441">
    <property type="entry name" value="Acyl-CoA_dh_1"/>
    <property type="match status" value="1"/>
</dbReference>
<comment type="caution">
    <text evidence="8">The sequence shown here is derived from an EMBL/GenBank/DDBJ whole genome shotgun (WGS) entry which is preliminary data.</text>
</comment>
<evidence type="ECO:0000313" key="9">
    <source>
        <dbReference type="Proteomes" id="UP000233766"/>
    </source>
</evidence>
<feature type="domain" description="Acyl-CoA dehydrogenase/oxidase C-terminal" evidence="6">
    <location>
        <begin position="231"/>
        <end position="368"/>
    </location>
</feature>
<gene>
    <name evidence="8" type="ORF">ATK86_6713</name>
</gene>